<dbReference type="PANTHER" id="PTHR38015:SF1">
    <property type="entry name" value="OPINE DEHYDROGENASE DOMAIN-CONTAINING PROTEIN"/>
    <property type="match status" value="1"/>
</dbReference>
<evidence type="ECO:0000256" key="1">
    <source>
        <dbReference type="ARBA" id="ARBA00004994"/>
    </source>
</evidence>
<keyword evidence="3" id="KW-0566">Pantothenate biosynthesis</keyword>
<reference evidence="7" key="2">
    <citation type="submission" date="2021-06" db="EMBL/GenBank/DDBJ databases">
        <authorList>
            <person name="Rogers T.H."/>
            <person name="Ramsay J.P."/>
            <person name="Wang P."/>
            <person name="Terpolilli J."/>
        </authorList>
    </citation>
    <scope>NUCLEOTIDE SEQUENCE</scope>
    <source>
        <strain evidence="7">WSM5005</strain>
        <plasmid evidence="7">pl2WSM5005</plasmid>
    </source>
</reference>
<dbReference type="EMBL" id="CP017565">
    <property type="protein sequence ID" value="APA90662.2"/>
    <property type="molecule type" value="Genomic_DNA"/>
</dbReference>
<dbReference type="InterPro" id="IPR036291">
    <property type="entry name" value="NAD(P)-bd_dom_sf"/>
</dbReference>
<keyword evidence="8" id="KW-1185">Reference proteome</keyword>
<evidence type="ECO:0000256" key="4">
    <source>
        <dbReference type="ARBA" id="ARBA00048793"/>
    </source>
</evidence>
<dbReference type="PANTHER" id="PTHR38015">
    <property type="entry name" value="BLR6086 PROTEIN"/>
    <property type="match status" value="1"/>
</dbReference>
<dbReference type="AlphaFoldDB" id="A0A1I9YWU3"/>
<dbReference type="SUPFAM" id="SSF51735">
    <property type="entry name" value="NAD(P)-binding Rossmann-fold domains"/>
    <property type="match status" value="1"/>
</dbReference>
<dbReference type="Gene3D" id="3.40.50.720">
    <property type="entry name" value="NAD(P)-binding Rossmann-like Domain"/>
    <property type="match status" value="1"/>
</dbReference>
<dbReference type="SUPFAM" id="SSF48179">
    <property type="entry name" value="6-phosphogluconate dehydrogenase C-terminal domain-like"/>
    <property type="match status" value="1"/>
</dbReference>
<dbReference type="Gene3D" id="1.10.1040.10">
    <property type="entry name" value="N-(1-d-carboxylethyl)-l-norvaline Dehydrogenase, domain 2"/>
    <property type="match status" value="1"/>
</dbReference>
<dbReference type="RefSeq" id="WP_082194444.1">
    <property type="nucleotide sequence ID" value="NZ_CP017565.2"/>
</dbReference>
<feature type="domain" description="Ketopantoate reductase N-terminal" evidence="6">
    <location>
        <begin position="8"/>
        <end position="114"/>
    </location>
</feature>
<evidence type="ECO:0000313" key="7">
    <source>
        <dbReference type="EMBL" id="APA90662.2"/>
    </source>
</evidence>
<dbReference type="InterPro" id="IPR013328">
    <property type="entry name" value="6PGD_dom2"/>
</dbReference>
<dbReference type="Pfam" id="PF02558">
    <property type="entry name" value="ApbA"/>
    <property type="match status" value="1"/>
</dbReference>
<sequence>MSSKLSVSIIGAGNTGCTFAADLASRGIDVLLYGHPKHRGNIDAIRKKGCLASRMEIEGEFNPTLTTEMADAVQFSHFLVVTVPSYGHADIINDLKGFDLSNHVIVVINGNFFALLSPNELNAQAILETNASPYASWVKDGEVSITGVKSSLPIAALPNNMGEKQWSQISEIFPKTLLWCNNVFEIGMQSNNGVIHPAAGILNTGWIESRKGDFLFYRDGISPSVGNVIEAVDAERLKIAEAFGFRLQTVLQEMVGFYGGACETFSDFASQTKVHNAHKITPTHMQDRYVSEDVPYILVPWYELGSRVEVQAPTIKAVVDIASVINGVDYFKSGRNLKRLGMDHMSKTELLRFIDSATCHLPWAR</sequence>
<evidence type="ECO:0000259" key="5">
    <source>
        <dbReference type="Pfam" id="PF02317"/>
    </source>
</evidence>
<comment type="catalytic activity">
    <reaction evidence="4">
        <text>(R)-pantoate + NADP(+) = 2-dehydropantoate + NADPH + H(+)</text>
        <dbReference type="Rhea" id="RHEA:16233"/>
        <dbReference type="ChEBI" id="CHEBI:11561"/>
        <dbReference type="ChEBI" id="CHEBI:15378"/>
        <dbReference type="ChEBI" id="CHEBI:15980"/>
        <dbReference type="ChEBI" id="CHEBI:57783"/>
        <dbReference type="ChEBI" id="CHEBI:58349"/>
        <dbReference type="EC" id="1.1.1.169"/>
    </reaction>
</comment>
<feature type="domain" description="Opine dehydrogenase" evidence="5">
    <location>
        <begin position="179"/>
        <end position="325"/>
    </location>
</feature>
<dbReference type="InterPro" id="IPR051729">
    <property type="entry name" value="Opine/Lysopine_DH"/>
</dbReference>
<name>A0A1I9YWU3_9BURK</name>
<dbReference type="GO" id="GO:0015940">
    <property type="term" value="P:pantothenate biosynthetic process"/>
    <property type="evidence" value="ECO:0007669"/>
    <property type="project" value="UniProtKB-UniPathway"/>
</dbReference>
<dbReference type="Proteomes" id="UP000179860">
    <property type="component" value="Plasmid pl2WSM5005"/>
</dbReference>
<evidence type="ECO:0000256" key="2">
    <source>
        <dbReference type="ARBA" id="ARBA00019465"/>
    </source>
</evidence>
<dbReference type="InterPro" id="IPR008927">
    <property type="entry name" value="6-PGluconate_DH-like_C_sf"/>
</dbReference>
<geneLocation type="plasmid" evidence="7 8">
    <name>pl2WSM5005</name>
</geneLocation>
<dbReference type="GO" id="GO:0008677">
    <property type="term" value="F:2-dehydropantoate 2-reductase activity"/>
    <property type="evidence" value="ECO:0007669"/>
    <property type="project" value="UniProtKB-EC"/>
</dbReference>
<evidence type="ECO:0000256" key="3">
    <source>
        <dbReference type="ARBA" id="ARBA00022655"/>
    </source>
</evidence>
<gene>
    <name evidence="7" type="ORF">BJG93_34305</name>
</gene>
<dbReference type="KEGG" id="pspw:BJG93_34305"/>
<evidence type="ECO:0000313" key="8">
    <source>
        <dbReference type="Proteomes" id="UP000179860"/>
    </source>
</evidence>
<proteinExistence type="predicted"/>
<keyword evidence="7" id="KW-0614">Plasmid</keyword>
<organism evidence="7 8">
    <name type="scientific">Paraburkholderia sprentiae WSM5005</name>
    <dbReference type="NCBI Taxonomy" id="754502"/>
    <lineage>
        <taxon>Bacteria</taxon>
        <taxon>Pseudomonadati</taxon>
        <taxon>Pseudomonadota</taxon>
        <taxon>Betaproteobacteria</taxon>
        <taxon>Burkholderiales</taxon>
        <taxon>Burkholderiaceae</taxon>
        <taxon>Paraburkholderia</taxon>
    </lineage>
</organism>
<dbReference type="InterPro" id="IPR003421">
    <property type="entry name" value="Opine_DH"/>
</dbReference>
<reference evidence="7" key="1">
    <citation type="submission" date="2016-09" db="EMBL/GenBank/DDBJ databases">
        <title>The Complete Genome of Burkholderia sprentiae wsm5005.</title>
        <authorList>
            <person name="De Meyer S."/>
            <person name="Wang P."/>
            <person name="Terpolilli J."/>
        </authorList>
    </citation>
    <scope>NUCLEOTIDE SEQUENCE [LARGE SCALE GENOMIC DNA]</scope>
    <source>
        <strain evidence="7">WSM5005</strain>
        <plasmid evidence="7">pl2WSM5005</plasmid>
    </source>
</reference>
<protein>
    <recommendedName>
        <fullName evidence="2">2-dehydropantoate 2-reductase</fullName>
    </recommendedName>
</protein>
<dbReference type="InterPro" id="IPR013332">
    <property type="entry name" value="KPR_N"/>
</dbReference>
<dbReference type="UniPathway" id="UPA00028">
    <property type="reaction ID" value="UER00004"/>
</dbReference>
<dbReference type="OrthoDB" id="6135265at2"/>
<evidence type="ECO:0000259" key="6">
    <source>
        <dbReference type="Pfam" id="PF02558"/>
    </source>
</evidence>
<dbReference type="Pfam" id="PF02317">
    <property type="entry name" value="Octopine_DH"/>
    <property type="match status" value="1"/>
</dbReference>
<comment type="pathway">
    <text evidence="1">Cofactor biosynthesis; (R)-pantothenate biosynthesis; (R)-pantoate from 3-methyl-2-oxobutanoate: step 2/2.</text>
</comment>
<accession>A0A1I9YWU3</accession>